<feature type="transmembrane region" description="Helical" evidence="1">
    <location>
        <begin position="132"/>
        <end position="153"/>
    </location>
</feature>
<gene>
    <name evidence="2" type="ORF">WIS52_28975</name>
</gene>
<dbReference type="Proteomes" id="UP001494902">
    <property type="component" value="Unassembled WGS sequence"/>
</dbReference>
<evidence type="ECO:0000313" key="3">
    <source>
        <dbReference type="Proteomes" id="UP001494902"/>
    </source>
</evidence>
<dbReference type="RefSeq" id="WP_349301594.1">
    <property type="nucleotide sequence ID" value="NZ_JBEDNQ010000015.1"/>
</dbReference>
<keyword evidence="1" id="KW-0812">Transmembrane</keyword>
<keyword evidence="1" id="KW-0472">Membrane</keyword>
<dbReference type="EMBL" id="JBEDNQ010000015">
    <property type="protein sequence ID" value="MEQ3554520.1"/>
    <property type="molecule type" value="Genomic_DNA"/>
</dbReference>
<organism evidence="2 3">
    <name type="scientific">Pseudonocardia nematodicida</name>
    <dbReference type="NCBI Taxonomy" id="1206997"/>
    <lineage>
        <taxon>Bacteria</taxon>
        <taxon>Bacillati</taxon>
        <taxon>Actinomycetota</taxon>
        <taxon>Actinomycetes</taxon>
        <taxon>Pseudonocardiales</taxon>
        <taxon>Pseudonocardiaceae</taxon>
        <taxon>Pseudonocardia</taxon>
    </lineage>
</organism>
<feature type="transmembrane region" description="Helical" evidence="1">
    <location>
        <begin position="188"/>
        <end position="209"/>
    </location>
</feature>
<keyword evidence="3" id="KW-1185">Reference proteome</keyword>
<evidence type="ECO:0000313" key="2">
    <source>
        <dbReference type="EMBL" id="MEQ3554520.1"/>
    </source>
</evidence>
<feature type="transmembrane region" description="Helical" evidence="1">
    <location>
        <begin position="79"/>
        <end position="98"/>
    </location>
</feature>
<feature type="transmembrane region" description="Helical" evidence="1">
    <location>
        <begin position="160"/>
        <end position="182"/>
    </location>
</feature>
<comment type="caution">
    <text evidence="2">The sequence shown here is derived from an EMBL/GenBank/DDBJ whole genome shotgun (WGS) entry which is preliminary data.</text>
</comment>
<evidence type="ECO:0000256" key="1">
    <source>
        <dbReference type="SAM" id="Phobius"/>
    </source>
</evidence>
<keyword evidence="1" id="KW-1133">Transmembrane helix</keyword>
<reference evidence="2 3" key="1">
    <citation type="submission" date="2024-03" db="EMBL/GenBank/DDBJ databases">
        <title>Draft genome sequence of Pseudonocardia nematodicida JCM 31783.</title>
        <authorList>
            <person name="Butdee W."/>
            <person name="Duangmal K."/>
        </authorList>
    </citation>
    <scope>NUCLEOTIDE SEQUENCE [LARGE SCALE GENOMIC DNA]</scope>
    <source>
        <strain evidence="2 3">JCM 31783</strain>
    </source>
</reference>
<feature type="transmembrane region" description="Helical" evidence="1">
    <location>
        <begin position="45"/>
        <end position="67"/>
    </location>
</feature>
<protein>
    <submittedName>
        <fullName evidence="2">Uncharacterized protein</fullName>
    </submittedName>
</protein>
<accession>A0ABV1KJ90</accession>
<sequence>MTEVETPTAGVRNGATALGVAGVAFVAYPASRPYVDGPSVWVAPLWIPSHLLGVLAFALLVPGLAALWSAHRGTPGERAAWSGLLTAGAGVALVLPYYGAESFALAELGRPGTGVPPATVDALAEGIRMGPYAVTTFAAGLAALAVAGVAVAVALRRGGVLPPAAGLVFAIGLVLYLPQFFAPPALRIAHGALLAAGCLLLAVVLHRAAAGRDAVLPSRG</sequence>
<name>A0ABV1KJ90_9PSEU</name>
<proteinExistence type="predicted"/>